<evidence type="ECO:0000313" key="1">
    <source>
        <dbReference type="EMBL" id="KIH69161.1"/>
    </source>
</evidence>
<evidence type="ECO:0000313" key="2">
    <source>
        <dbReference type="Proteomes" id="UP000054047"/>
    </source>
</evidence>
<dbReference type="AlphaFoldDB" id="A0A0C2HHP7"/>
<dbReference type="Proteomes" id="UP000054047">
    <property type="component" value="Unassembled WGS sequence"/>
</dbReference>
<reference evidence="1 2" key="1">
    <citation type="submission" date="2013-12" db="EMBL/GenBank/DDBJ databases">
        <title>Draft genome of the parsitic nematode Ancylostoma duodenale.</title>
        <authorList>
            <person name="Mitreva M."/>
        </authorList>
    </citation>
    <scope>NUCLEOTIDE SEQUENCE [LARGE SCALE GENOMIC DNA]</scope>
    <source>
        <strain evidence="1 2">Zhejiang</strain>
    </source>
</reference>
<organism evidence="1 2">
    <name type="scientific">Ancylostoma duodenale</name>
    <dbReference type="NCBI Taxonomy" id="51022"/>
    <lineage>
        <taxon>Eukaryota</taxon>
        <taxon>Metazoa</taxon>
        <taxon>Ecdysozoa</taxon>
        <taxon>Nematoda</taxon>
        <taxon>Chromadorea</taxon>
        <taxon>Rhabditida</taxon>
        <taxon>Rhabditina</taxon>
        <taxon>Rhabditomorpha</taxon>
        <taxon>Strongyloidea</taxon>
        <taxon>Ancylostomatidae</taxon>
        <taxon>Ancylostomatinae</taxon>
        <taxon>Ancylostoma</taxon>
    </lineage>
</organism>
<name>A0A0C2HHP7_9BILA</name>
<sequence length="123" mass="13711">MQAKKIRYGVIGLAKTRRHRPLNANFDSGEELFLGSCDSRGVGGIGVLVNTNFAMNIDSFELLTTRIGPSPRQRKESRGFSRTTKRRLSYETLELIRQRGVAKAAGNCQLTSEHAKRCGAEKR</sequence>
<accession>A0A0C2HHP7</accession>
<gene>
    <name evidence="1" type="ORF">ANCDUO_00497</name>
</gene>
<proteinExistence type="predicted"/>
<keyword evidence="2" id="KW-1185">Reference proteome</keyword>
<dbReference type="EMBL" id="KN726209">
    <property type="protein sequence ID" value="KIH69161.1"/>
    <property type="molecule type" value="Genomic_DNA"/>
</dbReference>
<protein>
    <submittedName>
        <fullName evidence="1">Uncharacterized protein</fullName>
    </submittedName>
</protein>